<comment type="caution">
    <text evidence="2">The sequence shown here is derived from an EMBL/GenBank/DDBJ whole genome shotgun (WGS) entry which is preliminary data.</text>
</comment>
<dbReference type="Gene3D" id="1.10.150.240">
    <property type="entry name" value="Putative phosphatase, domain 2"/>
    <property type="match status" value="1"/>
</dbReference>
<feature type="compositionally biased region" description="Low complexity" evidence="1">
    <location>
        <begin position="9"/>
        <end position="30"/>
    </location>
</feature>
<evidence type="ECO:0000313" key="2">
    <source>
        <dbReference type="EMBL" id="NYH83429.1"/>
    </source>
</evidence>
<proteinExistence type="predicted"/>
<dbReference type="Gene3D" id="3.40.50.1000">
    <property type="entry name" value="HAD superfamily/HAD-like"/>
    <property type="match status" value="1"/>
</dbReference>
<accession>A0ABX2S5H6</accession>
<dbReference type="SFLD" id="SFLDG01129">
    <property type="entry name" value="C1.5:_HAD__Beta-PGM__Phosphata"/>
    <property type="match status" value="1"/>
</dbReference>
<dbReference type="NCBIfam" id="TIGR01509">
    <property type="entry name" value="HAD-SF-IA-v3"/>
    <property type="match status" value="1"/>
</dbReference>
<keyword evidence="2" id="KW-0378">Hydrolase</keyword>
<dbReference type="EMBL" id="JACBZA010000001">
    <property type="protein sequence ID" value="NYH83429.1"/>
    <property type="molecule type" value="Genomic_DNA"/>
</dbReference>
<gene>
    <name evidence="2" type="ORF">FHR37_002280</name>
</gene>
<dbReference type="SUPFAM" id="SSF56784">
    <property type="entry name" value="HAD-like"/>
    <property type="match status" value="1"/>
</dbReference>
<dbReference type="InterPro" id="IPR023214">
    <property type="entry name" value="HAD_sf"/>
</dbReference>
<dbReference type="CDD" id="cd02603">
    <property type="entry name" value="HAD_sEH-N_like"/>
    <property type="match status" value="1"/>
</dbReference>
<evidence type="ECO:0000256" key="1">
    <source>
        <dbReference type="SAM" id="MobiDB-lite"/>
    </source>
</evidence>
<dbReference type="Pfam" id="PF00702">
    <property type="entry name" value="Hydrolase"/>
    <property type="match status" value="1"/>
</dbReference>
<dbReference type="RefSeq" id="WP_092882773.1">
    <property type="nucleotide sequence ID" value="NZ_FOOI01000004.1"/>
</dbReference>
<dbReference type="EC" id="3.8.1.2" evidence="2"/>
<dbReference type="PANTHER" id="PTHR43611:SF3">
    <property type="entry name" value="FLAVIN MONONUCLEOTIDE HYDROLASE 1, CHLOROPLATIC"/>
    <property type="match status" value="1"/>
</dbReference>
<dbReference type="InterPro" id="IPR036412">
    <property type="entry name" value="HAD-like_sf"/>
</dbReference>
<dbReference type="SFLD" id="SFLDS00003">
    <property type="entry name" value="Haloacid_Dehalogenase"/>
    <property type="match status" value="1"/>
</dbReference>
<evidence type="ECO:0000313" key="3">
    <source>
        <dbReference type="Proteomes" id="UP000533017"/>
    </source>
</evidence>
<dbReference type="PANTHER" id="PTHR43611">
    <property type="entry name" value="ALPHA-D-GLUCOSE 1-PHOSPHATE PHOSPHATASE"/>
    <property type="match status" value="1"/>
</dbReference>
<keyword evidence="3" id="KW-1185">Reference proteome</keyword>
<dbReference type="InterPro" id="IPR023198">
    <property type="entry name" value="PGP-like_dom2"/>
</dbReference>
<dbReference type="Proteomes" id="UP000533017">
    <property type="component" value="Unassembled WGS sequence"/>
</dbReference>
<dbReference type="InterPro" id="IPR006439">
    <property type="entry name" value="HAD-SF_hydro_IA"/>
</dbReference>
<feature type="region of interest" description="Disordered" evidence="1">
    <location>
        <begin position="1"/>
        <end position="31"/>
    </location>
</feature>
<reference evidence="2 3" key="1">
    <citation type="submission" date="2020-07" db="EMBL/GenBank/DDBJ databases">
        <title>Sequencing the genomes of 1000 actinobacteria strains.</title>
        <authorList>
            <person name="Klenk H.-P."/>
        </authorList>
    </citation>
    <scope>NUCLEOTIDE SEQUENCE [LARGE SCALE GENOMIC DNA]</scope>
    <source>
        <strain evidence="2 3">DSM 45117</strain>
    </source>
</reference>
<dbReference type="GO" id="GO:0018784">
    <property type="term" value="F:(S)-2-haloacid dehalogenase activity"/>
    <property type="evidence" value="ECO:0007669"/>
    <property type="project" value="UniProtKB-EC"/>
</dbReference>
<protein>
    <submittedName>
        <fullName evidence="2">2-haloacid dehalogenase</fullName>
        <ecNumber evidence="2">3.8.1.2</ecNumber>
    </submittedName>
</protein>
<dbReference type="PRINTS" id="PR00413">
    <property type="entry name" value="HADHALOGNASE"/>
</dbReference>
<name>A0ABX2S5H6_9ACTN</name>
<organism evidence="2 3">
    <name type="scientific">Actinopolymorpha cephalotaxi</name>
    <dbReference type="NCBI Taxonomy" id="504797"/>
    <lineage>
        <taxon>Bacteria</taxon>
        <taxon>Bacillati</taxon>
        <taxon>Actinomycetota</taxon>
        <taxon>Actinomycetes</taxon>
        <taxon>Propionibacteriales</taxon>
        <taxon>Actinopolymorphaceae</taxon>
        <taxon>Actinopolymorpha</taxon>
    </lineage>
</organism>
<sequence>MTHADQPTASPSQASPSQASPSQASPSQPSRTSLEAVVFDVGGVLLDWNPRYLYRTLLSDEAEIERFLAQVCTPEWNAAQDAGRTWAEGVAELTGRFPEHRDLIQAYDERWAEMVAGTLEETVAVLDTLRAAGVPTYALTNFSAEKWTVACEQWPFLADLDGAVVSGVERVSKPDPAIYRLLLDRHDLTADTTFYTDDVPVNVHAAREVGLRAEVFVDGATLRGQLKAAGLPV</sequence>